<dbReference type="Proteomes" id="UP001054945">
    <property type="component" value="Unassembled WGS sequence"/>
</dbReference>
<feature type="compositionally biased region" description="Polar residues" evidence="1">
    <location>
        <begin position="14"/>
        <end position="40"/>
    </location>
</feature>
<protein>
    <submittedName>
        <fullName evidence="2">Uncharacterized protein</fullName>
    </submittedName>
</protein>
<name>A0AAV4N6C0_CAEEX</name>
<accession>A0AAV4N6C0</accession>
<gene>
    <name evidence="2" type="ORF">CEXT_286281</name>
</gene>
<dbReference type="EMBL" id="BPLR01003013">
    <property type="protein sequence ID" value="GIX80274.1"/>
    <property type="molecule type" value="Genomic_DNA"/>
</dbReference>
<proteinExistence type="predicted"/>
<evidence type="ECO:0000313" key="3">
    <source>
        <dbReference type="Proteomes" id="UP001054945"/>
    </source>
</evidence>
<feature type="region of interest" description="Disordered" evidence="1">
    <location>
        <begin position="1"/>
        <end position="44"/>
    </location>
</feature>
<evidence type="ECO:0000313" key="2">
    <source>
        <dbReference type="EMBL" id="GIX80274.1"/>
    </source>
</evidence>
<comment type="caution">
    <text evidence="2">The sequence shown here is derived from an EMBL/GenBank/DDBJ whole genome shotgun (WGS) entry which is preliminary data.</text>
</comment>
<dbReference type="AlphaFoldDB" id="A0AAV4N6C0"/>
<organism evidence="2 3">
    <name type="scientific">Caerostris extrusa</name>
    <name type="common">Bark spider</name>
    <name type="synonym">Caerostris bankana</name>
    <dbReference type="NCBI Taxonomy" id="172846"/>
    <lineage>
        <taxon>Eukaryota</taxon>
        <taxon>Metazoa</taxon>
        <taxon>Ecdysozoa</taxon>
        <taxon>Arthropoda</taxon>
        <taxon>Chelicerata</taxon>
        <taxon>Arachnida</taxon>
        <taxon>Araneae</taxon>
        <taxon>Araneomorphae</taxon>
        <taxon>Entelegynae</taxon>
        <taxon>Araneoidea</taxon>
        <taxon>Araneidae</taxon>
        <taxon>Caerostris</taxon>
    </lineage>
</organism>
<keyword evidence="3" id="KW-1185">Reference proteome</keyword>
<sequence>MEYQRQAIPHYAPSRTSVGFQRNPRTSSAAAPHTPRTSSAAAPHTPPVSFLISVVQWKRTAAKRIDEEMVFYVRKDICEANC</sequence>
<reference evidence="2 3" key="1">
    <citation type="submission" date="2021-06" db="EMBL/GenBank/DDBJ databases">
        <title>Caerostris extrusa draft genome.</title>
        <authorList>
            <person name="Kono N."/>
            <person name="Arakawa K."/>
        </authorList>
    </citation>
    <scope>NUCLEOTIDE SEQUENCE [LARGE SCALE GENOMIC DNA]</scope>
</reference>
<evidence type="ECO:0000256" key="1">
    <source>
        <dbReference type="SAM" id="MobiDB-lite"/>
    </source>
</evidence>